<dbReference type="AlphaFoldDB" id="A0A9N9QL59"/>
<reference evidence="2" key="1">
    <citation type="submission" date="2022-01" db="EMBL/GenBank/DDBJ databases">
        <authorList>
            <person name="King R."/>
        </authorList>
    </citation>
    <scope>NUCLEOTIDE SEQUENCE</scope>
</reference>
<feature type="region of interest" description="Disordered" evidence="1">
    <location>
        <begin position="534"/>
        <end position="678"/>
    </location>
</feature>
<feature type="compositionally biased region" description="Basic and acidic residues" evidence="1">
    <location>
        <begin position="800"/>
        <end position="813"/>
    </location>
</feature>
<organism evidence="2 3">
    <name type="scientific">Ceutorhynchus assimilis</name>
    <name type="common">cabbage seed weevil</name>
    <dbReference type="NCBI Taxonomy" id="467358"/>
    <lineage>
        <taxon>Eukaryota</taxon>
        <taxon>Metazoa</taxon>
        <taxon>Ecdysozoa</taxon>
        <taxon>Arthropoda</taxon>
        <taxon>Hexapoda</taxon>
        <taxon>Insecta</taxon>
        <taxon>Pterygota</taxon>
        <taxon>Neoptera</taxon>
        <taxon>Endopterygota</taxon>
        <taxon>Coleoptera</taxon>
        <taxon>Polyphaga</taxon>
        <taxon>Cucujiformia</taxon>
        <taxon>Curculionidae</taxon>
        <taxon>Ceutorhynchinae</taxon>
        <taxon>Ceutorhynchus</taxon>
    </lineage>
</organism>
<feature type="region of interest" description="Disordered" evidence="1">
    <location>
        <begin position="797"/>
        <end position="842"/>
    </location>
</feature>
<dbReference type="Proteomes" id="UP001152799">
    <property type="component" value="Chromosome 13"/>
</dbReference>
<sequence>MDGTVVKWREKEWDFMVGILSIPIHYITMWIKILQFQERLTYSNSFLDMKKPPDQPDLITIDLIIHKNLYIQGRFELEVLVVALAAEYDYSDEYSYGDERPAADYTKYFNQVGAASGVVANKQEKPQESFGFIPPAEFESFFNTPLTHFGAEAKASNAPQAFLPQPKKLTPFDAFRQTAAVEPKDYFEESQKNQESVKPGPHYVSHQVPAPENYDAEERAQSKDDVETIPPPLNKKHKKVKPVTPSYDTYDDLDVITKTNEQVNEPKINPLAYYGTKSANYETGKSSSTVSQYPAAAGYLSSLKIPTTTVTTPYQKYSYQPINYEALQSKYLEALVSTPSTNIDDNGAAHSENAPENLKNKDCRKIHSPENAENMNCFVCEDAPNKSKYTQCSYKSSEEPVNEFAGSSIRYSSPVKAPIGFRHKRSPRKGKYSDDPYFQVSQRNRKYFEDYDKEQQAAESERQKDFHYKPYQPEEYESYSESQSSEILKQPGACKKVDRKGMTCTVCKDPKTGGNFEQCSYTSAPKENKYAYVAEKKYDSEDDEPEETKTVTKQSSEEASTAKPDELEVAASTVEETEVENDEEEKEESDDDDESEAPAFNYQELKKEKALINDDPYNVPEHFAESVSNKKTTEDNNNNEENFDEYHYKLFPELNNKEEADEEEEQKTDATEQKQQDVEEVLAEFAKKDRSNCKKAVKNGMTCFLCVDKNKVQHEECMYIAESKPKPTHIAYHEVQRLKDPKNNNPEEETEESKKVEAAVTPKRKKFFKKVATSELNPAASNKYQTIVPFDLKASASAPDAERLEDAPQKEASEQTETETPTPPEVEVGDEEGAYSHETKPTYSKLFGTTLPKYMVEKTEFEKDFDEVSGF</sequence>
<dbReference type="EMBL" id="OU892289">
    <property type="protein sequence ID" value="CAG9763325.1"/>
    <property type="molecule type" value="Genomic_DNA"/>
</dbReference>
<proteinExistence type="predicted"/>
<gene>
    <name evidence="2" type="ORF">CEUTPL_LOCUS3990</name>
</gene>
<accession>A0A9N9QL59</accession>
<feature type="compositionally biased region" description="Basic and acidic residues" evidence="1">
    <location>
        <begin position="644"/>
        <end position="658"/>
    </location>
</feature>
<protein>
    <submittedName>
        <fullName evidence="2">Uncharacterized protein</fullName>
    </submittedName>
</protein>
<feature type="compositionally biased region" description="Basic and acidic residues" evidence="1">
    <location>
        <begin position="217"/>
        <end position="226"/>
    </location>
</feature>
<feature type="compositionally biased region" description="Acidic residues" evidence="1">
    <location>
        <begin position="575"/>
        <end position="596"/>
    </location>
</feature>
<feature type="compositionally biased region" description="Basic and acidic residues" evidence="1">
    <location>
        <begin position="667"/>
        <end position="677"/>
    </location>
</feature>
<evidence type="ECO:0000313" key="3">
    <source>
        <dbReference type="Proteomes" id="UP001152799"/>
    </source>
</evidence>
<evidence type="ECO:0000313" key="2">
    <source>
        <dbReference type="EMBL" id="CAG9763325.1"/>
    </source>
</evidence>
<name>A0A9N9QL59_9CUCU</name>
<feature type="region of interest" description="Disordered" evidence="1">
    <location>
        <begin position="217"/>
        <end position="243"/>
    </location>
</feature>
<dbReference type="OrthoDB" id="1734063at2759"/>
<feature type="region of interest" description="Disordered" evidence="1">
    <location>
        <begin position="736"/>
        <end position="759"/>
    </location>
</feature>
<evidence type="ECO:0000256" key="1">
    <source>
        <dbReference type="SAM" id="MobiDB-lite"/>
    </source>
</evidence>
<keyword evidence="3" id="KW-1185">Reference proteome</keyword>